<gene>
    <name evidence="1" type="ORF">GCM10010987_54690</name>
</gene>
<dbReference type="Proteomes" id="UP000625079">
    <property type="component" value="Unassembled WGS sequence"/>
</dbReference>
<dbReference type="AlphaFoldDB" id="A0AA87W969"/>
<reference evidence="1" key="1">
    <citation type="journal article" date="2014" name="Int. J. Syst. Evol. Microbiol.">
        <title>Complete genome sequence of Corynebacterium casei LMG S-19264T (=DSM 44701T), isolated from a smear-ripened cheese.</title>
        <authorList>
            <consortium name="US DOE Joint Genome Institute (JGI-PGF)"/>
            <person name="Walter F."/>
            <person name="Albersmeier A."/>
            <person name="Kalinowski J."/>
            <person name="Ruckert C."/>
        </authorList>
    </citation>
    <scope>NUCLEOTIDE SEQUENCE</scope>
    <source>
        <strain evidence="1">CGMCC 1.15034</strain>
    </source>
</reference>
<evidence type="ECO:0000313" key="2">
    <source>
        <dbReference type="Proteomes" id="UP000625079"/>
    </source>
</evidence>
<accession>A0AA87W969</accession>
<sequence length="254" mass="29592">MKSKGPMNILIMTATITPKADVRSLGRKDPALRRKDYEEALWFYGRLVGQCIDRIVFVENSESDLSSLKAIAEQLNILDKVEFVSFAGLDYPQMYGRGYGELFLLDYAMENSRFIRECEADTPIWKVTGRYIVLNLAKLIQKRPKEFAFYVNMRNYPKRVVDMYMMAWTKAGYRQYLQGKCKLYEETSAAAFPEKALRDDFDAAPKTSKFVRRFRTVPLVSGIRGLDNKGYATDNIWKFYIRVALDRVCPWLWI</sequence>
<reference evidence="1" key="2">
    <citation type="submission" date="2022-12" db="EMBL/GenBank/DDBJ databases">
        <authorList>
            <person name="Sun Q."/>
            <person name="Zhou Y."/>
        </authorList>
    </citation>
    <scope>NUCLEOTIDE SEQUENCE</scope>
    <source>
        <strain evidence="1">CGMCC 1.15034</strain>
    </source>
</reference>
<name>A0AA87W969_9BRAD</name>
<protein>
    <submittedName>
        <fullName evidence="1">Uncharacterized protein</fullName>
    </submittedName>
</protein>
<proteinExistence type="predicted"/>
<evidence type="ECO:0000313" key="1">
    <source>
        <dbReference type="EMBL" id="GGI29493.1"/>
    </source>
</evidence>
<organism evidence="1 2">
    <name type="scientific">Bradyrhizobium guangdongense</name>
    <dbReference type="NCBI Taxonomy" id="1325090"/>
    <lineage>
        <taxon>Bacteria</taxon>
        <taxon>Pseudomonadati</taxon>
        <taxon>Pseudomonadota</taxon>
        <taxon>Alphaproteobacteria</taxon>
        <taxon>Hyphomicrobiales</taxon>
        <taxon>Nitrobacteraceae</taxon>
        <taxon>Bradyrhizobium</taxon>
    </lineage>
</organism>
<dbReference type="EMBL" id="BMHC01000015">
    <property type="protein sequence ID" value="GGI29493.1"/>
    <property type="molecule type" value="Genomic_DNA"/>
</dbReference>
<comment type="caution">
    <text evidence="1">The sequence shown here is derived from an EMBL/GenBank/DDBJ whole genome shotgun (WGS) entry which is preliminary data.</text>
</comment>